<sequence length="109" mass="12366">RRRPAEKTDPEIAGTLFLDVNENLKLAESFSFQRRPKKFRTGSWQRNSEKVDFLGASLRSSLADAFGLAEDFNQQIESAKKYKSTIYLSGVDVHKLEEPLTKSKQGLSD</sequence>
<dbReference type="AlphaFoldDB" id="X1NT66"/>
<protein>
    <submittedName>
        <fullName evidence="1">Uncharacterized protein</fullName>
    </submittedName>
</protein>
<gene>
    <name evidence="1" type="ORF">S06H3_63546</name>
</gene>
<reference evidence="1" key="1">
    <citation type="journal article" date="2014" name="Front. Microbiol.">
        <title>High frequency of phylogenetically diverse reductive dehalogenase-homologous genes in deep subseafloor sedimentary metagenomes.</title>
        <authorList>
            <person name="Kawai M."/>
            <person name="Futagami T."/>
            <person name="Toyoda A."/>
            <person name="Takaki Y."/>
            <person name="Nishi S."/>
            <person name="Hori S."/>
            <person name="Arai W."/>
            <person name="Tsubouchi T."/>
            <person name="Morono Y."/>
            <person name="Uchiyama I."/>
            <person name="Ito T."/>
            <person name="Fujiyama A."/>
            <person name="Inagaki F."/>
            <person name="Takami H."/>
        </authorList>
    </citation>
    <scope>NUCLEOTIDE SEQUENCE</scope>
    <source>
        <strain evidence="1">Expedition CK06-06</strain>
    </source>
</reference>
<feature type="non-terminal residue" evidence="1">
    <location>
        <position position="1"/>
    </location>
</feature>
<proteinExistence type="predicted"/>
<name>X1NT66_9ZZZZ</name>
<accession>X1NT66</accession>
<organism evidence="1">
    <name type="scientific">marine sediment metagenome</name>
    <dbReference type="NCBI Taxonomy" id="412755"/>
    <lineage>
        <taxon>unclassified sequences</taxon>
        <taxon>metagenomes</taxon>
        <taxon>ecological metagenomes</taxon>
    </lineage>
</organism>
<comment type="caution">
    <text evidence="1">The sequence shown here is derived from an EMBL/GenBank/DDBJ whole genome shotgun (WGS) entry which is preliminary data.</text>
</comment>
<evidence type="ECO:0000313" key="1">
    <source>
        <dbReference type="EMBL" id="GAI46803.1"/>
    </source>
</evidence>
<dbReference type="EMBL" id="BARV01042181">
    <property type="protein sequence ID" value="GAI46803.1"/>
    <property type="molecule type" value="Genomic_DNA"/>
</dbReference>